<dbReference type="PROSITE" id="PS51257">
    <property type="entry name" value="PROKAR_LIPOPROTEIN"/>
    <property type="match status" value="1"/>
</dbReference>
<evidence type="ECO:0000256" key="1">
    <source>
        <dbReference type="SAM" id="MobiDB-lite"/>
    </source>
</evidence>
<dbReference type="AlphaFoldDB" id="A0A6N7EXW8"/>
<organism evidence="3 4">
    <name type="scientific">Ostreibacterium oceani</name>
    <dbReference type="NCBI Taxonomy" id="2654998"/>
    <lineage>
        <taxon>Bacteria</taxon>
        <taxon>Pseudomonadati</taxon>
        <taxon>Pseudomonadota</taxon>
        <taxon>Gammaproteobacteria</taxon>
        <taxon>Cardiobacteriales</taxon>
        <taxon>Ostreibacteriaceae</taxon>
        <taxon>Ostreibacterium</taxon>
    </lineage>
</organism>
<keyword evidence="2" id="KW-0812">Transmembrane</keyword>
<comment type="caution">
    <text evidence="3">The sequence shown here is derived from an EMBL/GenBank/DDBJ whole genome shotgun (WGS) entry which is preliminary data.</text>
</comment>
<keyword evidence="2" id="KW-1133">Transmembrane helix</keyword>
<dbReference type="Proteomes" id="UP000471298">
    <property type="component" value="Unassembled WGS sequence"/>
</dbReference>
<dbReference type="InParanoid" id="A0A6N7EXW8"/>
<evidence type="ECO:0000313" key="3">
    <source>
        <dbReference type="EMBL" id="MPV86793.1"/>
    </source>
</evidence>
<accession>A0A6N7EXW8</accession>
<feature type="compositionally biased region" description="Polar residues" evidence="1">
    <location>
        <begin position="314"/>
        <end position="330"/>
    </location>
</feature>
<protein>
    <submittedName>
        <fullName evidence="3">Uncharacterized protein</fullName>
    </submittedName>
</protein>
<evidence type="ECO:0000256" key="2">
    <source>
        <dbReference type="SAM" id="Phobius"/>
    </source>
</evidence>
<reference evidence="3 4" key="1">
    <citation type="submission" date="2019-10" db="EMBL/GenBank/DDBJ databases">
        <title>Cardiobacteriales fam. a chemoheterotrophic member of the order Cardiobacteriales, and proposal of Cardiobacteriales fam. nov.</title>
        <authorList>
            <person name="Wang C."/>
        </authorList>
    </citation>
    <scope>NUCLEOTIDE SEQUENCE [LARGE SCALE GENOMIC DNA]</scope>
    <source>
        <strain evidence="3 4">ML27</strain>
    </source>
</reference>
<keyword evidence="4" id="KW-1185">Reference proteome</keyword>
<feature type="region of interest" description="Disordered" evidence="1">
    <location>
        <begin position="306"/>
        <end position="338"/>
    </location>
</feature>
<name>A0A6N7EXW8_9GAMM</name>
<dbReference type="RefSeq" id="WP_152810785.1">
    <property type="nucleotide sequence ID" value="NZ_WHNW01000011.1"/>
</dbReference>
<feature type="transmembrane region" description="Helical" evidence="2">
    <location>
        <begin position="9"/>
        <end position="31"/>
    </location>
</feature>
<keyword evidence="2" id="KW-0472">Membrane</keyword>
<feature type="transmembrane region" description="Helical" evidence="2">
    <location>
        <begin position="224"/>
        <end position="243"/>
    </location>
</feature>
<sequence>MQSIKTKSFALFVFAGMIACLLLWALLAVFFTPSYLATQLKFTDSGLDFQSLSQPLSQSLSQPLNDNNIQKANPLASQPILDAKSQAAIHLPFDKARQAFFYETLVLRFAKKHPLQTFTLSLWGNEAHSPYSSKTLTKAKNLSPVEIPILYTDGLTARVHLENYAEQLAQLDQLGGIRAMTLAADGIIAPYELAEVIWQPREIRWFDLPALLVSKHSPLKPHQFMISYAGLLGLVFLLILVAAKQLSAKAWWAVLALCWVLWDNWRWITLRDSMLPATTWPVVFEATSEHHGVASEKNGLQTIEPAVEPRGVSANPQGSIPLQQGSQLQPRLQEAPDD</sequence>
<proteinExistence type="predicted"/>
<dbReference type="EMBL" id="WHNW01000011">
    <property type="protein sequence ID" value="MPV86793.1"/>
    <property type="molecule type" value="Genomic_DNA"/>
</dbReference>
<evidence type="ECO:0000313" key="4">
    <source>
        <dbReference type="Proteomes" id="UP000471298"/>
    </source>
</evidence>
<gene>
    <name evidence="3" type="ORF">GCU85_08650</name>
</gene>